<protein>
    <submittedName>
        <fullName evidence="1">Uncharacterized protein</fullName>
    </submittedName>
</protein>
<feature type="non-terminal residue" evidence="1">
    <location>
        <position position="54"/>
    </location>
</feature>
<dbReference type="Proteomes" id="UP001295444">
    <property type="component" value="Chromosome 08"/>
</dbReference>
<proteinExistence type="predicted"/>
<evidence type="ECO:0000313" key="1">
    <source>
        <dbReference type="EMBL" id="CAH2311880.1"/>
    </source>
</evidence>
<keyword evidence="2" id="KW-1185">Reference proteome</keyword>
<organism evidence="1 2">
    <name type="scientific">Pelobates cultripes</name>
    <name type="common">Western spadefoot toad</name>
    <dbReference type="NCBI Taxonomy" id="61616"/>
    <lineage>
        <taxon>Eukaryota</taxon>
        <taxon>Metazoa</taxon>
        <taxon>Chordata</taxon>
        <taxon>Craniata</taxon>
        <taxon>Vertebrata</taxon>
        <taxon>Euteleostomi</taxon>
        <taxon>Amphibia</taxon>
        <taxon>Batrachia</taxon>
        <taxon>Anura</taxon>
        <taxon>Pelobatoidea</taxon>
        <taxon>Pelobatidae</taxon>
        <taxon>Pelobates</taxon>
    </lineage>
</organism>
<evidence type="ECO:0000313" key="2">
    <source>
        <dbReference type="Proteomes" id="UP001295444"/>
    </source>
</evidence>
<reference evidence="1" key="1">
    <citation type="submission" date="2022-03" db="EMBL/GenBank/DDBJ databases">
        <authorList>
            <person name="Alioto T."/>
            <person name="Alioto T."/>
            <person name="Gomez Garrido J."/>
        </authorList>
    </citation>
    <scope>NUCLEOTIDE SEQUENCE</scope>
</reference>
<name>A0AAD1WG97_PELCU</name>
<accession>A0AAD1WG97</accession>
<gene>
    <name evidence="1" type="ORF">PECUL_23A026803</name>
</gene>
<dbReference type="AlphaFoldDB" id="A0AAD1WG97"/>
<feature type="non-terminal residue" evidence="1">
    <location>
        <position position="1"/>
    </location>
</feature>
<sequence>VDKSPALCLLYMFPERMSKTHRALAYHTLTSAHILIARHWKSREIATLTHLLHQ</sequence>
<dbReference type="EMBL" id="OW240919">
    <property type="protein sequence ID" value="CAH2311880.1"/>
    <property type="molecule type" value="Genomic_DNA"/>
</dbReference>